<gene>
    <name evidence="1" type="ORF">ANTHELSMS3_03856</name>
</gene>
<sequence>MTKRKNYSPEFEAKVALEAIHEEMMLAELSKKYGVHATQIST</sequence>
<dbReference type="AlphaFoldDB" id="A0A222E8E6"/>
<dbReference type="EMBL" id="CP022540">
    <property type="protein sequence ID" value="ASP22475.1"/>
    <property type="molecule type" value="Genomic_DNA"/>
</dbReference>
<accession>A0A222E8E6</accession>
<dbReference type="KEGG" id="aht:ANTHELSMS3_03856"/>
<proteinExistence type="predicted"/>
<evidence type="ECO:0000313" key="2">
    <source>
        <dbReference type="Proteomes" id="UP000203589"/>
    </source>
</evidence>
<organism evidence="1 2">
    <name type="scientific">Antarctobacter heliothermus</name>
    <dbReference type="NCBI Taxonomy" id="74033"/>
    <lineage>
        <taxon>Bacteria</taxon>
        <taxon>Pseudomonadati</taxon>
        <taxon>Pseudomonadota</taxon>
        <taxon>Alphaproteobacteria</taxon>
        <taxon>Rhodobacterales</taxon>
        <taxon>Roseobacteraceae</taxon>
        <taxon>Antarctobacter</taxon>
    </lineage>
</organism>
<name>A0A222E8E6_9RHOB</name>
<reference evidence="1 2" key="1">
    <citation type="submission" date="2017-07" db="EMBL/GenBank/DDBJ databases">
        <title>Genome Sequence of Antarctobacter heliothermus Strain SMS3 Isolated from a culture of the Diatom Skeletonema marinoi.</title>
        <authorList>
            <person name="Topel M."/>
            <person name="Pinder M.I.M."/>
            <person name="Johansson O.N."/>
            <person name="Kourtchenko O."/>
            <person name="Godhe A."/>
            <person name="Clarke A.K."/>
        </authorList>
    </citation>
    <scope>NUCLEOTIDE SEQUENCE [LARGE SCALE GENOMIC DNA]</scope>
    <source>
        <strain evidence="1 2">SMS3</strain>
    </source>
</reference>
<dbReference type="SUPFAM" id="SSF48295">
    <property type="entry name" value="TrpR-like"/>
    <property type="match status" value="1"/>
</dbReference>
<dbReference type="InterPro" id="IPR010921">
    <property type="entry name" value="Trp_repressor/repl_initiator"/>
</dbReference>
<dbReference type="Proteomes" id="UP000203589">
    <property type="component" value="Chromosome"/>
</dbReference>
<evidence type="ECO:0000313" key="1">
    <source>
        <dbReference type="EMBL" id="ASP22475.1"/>
    </source>
</evidence>
<keyword evidence="2" id="KW-1185">Reference proteome</keyword>
<protein>
    <submittedName>
        <fullName evidence="1">Transposase</fullName>
    </submittedName>
</protein>
<dbReference type="GO" id="GO:0043565">
    <property type="term" value="F:sequence-specific DNA binding"/>
    <property type="evidence" value="ECO:0007669"/>
    <property type="project" value="InterPro"/>
</dbReference>